<feature type="compositionally biased region" description="Pro residues" evidence="1">
    <location>
        <begin position="63"/>
        <end position="72"/>
    </location>
</feature>
<proteinExistence type="predicted"/>
<keyword evidence="2" id="KW-0812">Transmembrane</keyword>
<feature type="compositionally biased region" description="Basic and acidic residues" evidence="1">
    <location>
        <begin position="237"/>
        <end position="247"/>
    </location>
</feature>
<reference evidence="4" key="1">
    <citation type="journal article" date="2013" name="Genome Announc.">
        <title>Whole-Genome Sequencing of Lactobacillus shenzhenensis Strain LY-73T.</title>
        <authorList>
            <person name="Lin Z."/>
            <person name="Liu Z."/>
            <person name="Yang R."/>
            <person name="Zou Y."/>
            <person name="Wan D."/>
            <person name="Chen J."/>
            <person name="Guo M."/>
            <person name="Zhao J."/>
            <person name="Fang C."/>
            <person name="Yang R."/>
            <person name="Liu F."/>
        </authorList>
    </citation>
    <scope>NUCLEOTIDE SEQUENCE [LARGE SCALE GENOMIC DNA]</scope>
    <source>
        <strain evidence="4">LY-73</strain>
    </source>
</reference>
<dbReference type="AlphaFoldDB" id="U4TPZ0"/>
<sequence length="261" mass="28202">MIKICVKCGFHNVAQANYCIHCGAKLGEATSVANLAVNQTGLMGKNENVGNPEPRKISAATAPPRPVPPADPPAAQTIPSASQAAAVVTAQHDDNRNSRRVFWFIIAIFAVGFVIVLGLASAQNTLPAGYDSTDDVLTLAGETKKANEDIQTYSGYGQLAAGIAGRPDERPDAVIVMKNSGTGRFVFKYNNHPVYLIRVLTRQYDNGDYDYVTVGLGVTEDDSGTRYEKVLPKSFKDDNAEEGHSYDFDDYDTNYAVTDDD</sequence>
<feature type="compositionally biased region" description="Acidic residues" evidence="1">
    <location>
        <begin position="248"/>
        <end position="261"/>
    </location>
</feature>
<feature type="transmembrane region" description="Helical" evidence="2">
    <location>
        <begin position="101"/>
        <end position="122"/>
    </location>
</feature>
<name>U4TPZ0_9LACO</name>
<keyword evidence="2" id="KW-1133">Transmembrane helix</keyword>
<dbReference type="Proteomes" id="UP000030647">
    <property type="component" value="Unassembled WGS sequence"/>
</dbReference>
<dbReference type="EMBL" id="KI271608">
    <property type="protein sequence ID" value="ERL63953.1"/>
    <property type="molecule type" value="Genomic_DNA"/>
</dbReference>
<evidence type="ECO:0000256" key="1">
    <source>
        <dbReference type="SAM" id="MobiDB-lite"/>
    </source>
</evidence>
<organism evidence="3 4">
    <name type="scientific">Schleiferilactobacillus shenzhenensis LY-73</name>
    <dbReference type="NCBI Taxonomy" id="1231336"/>
    <lineage>
        <taxon>Bacteria</taxon>
        <taxon>Bacillati</taxon>
        <taxon>Bacillota</taxon>
        <taxon>Bacilli</taxon>
        <taxon>Lactobacillales</taxon>
        <taxon>Lactobacillaceae</taxon>
        <taxon>Schleiferilactobacillus</taxon>
    </lineage>
</organism>
<accession>U4TPZ0</accession>
<gene>
    <name evidence="3" type="ORF">L248_1772</name>
</gene>
<feature type="region of interest" description="Disordered" evidence="1">
    <location>
        <begin position="43"/>
        <end position="81"/>
    </location>
</feature>
<keyword evidence="4" id="KW-1185">Reference proteome</keyword>
<evidence type="ECO:0000313" key="3">
    <source>
        <dbReference type="EMBL" id="ERL63953.1"/>
    </source>
</evidence>
<feature type="region of interest" description="Disordered" evidence="1">
    <location>
        <begin position="237"/>
        <end position="261"/>
    </location>
</feature>
<dbReference type="HOGENOM" id="CLU_1064737_0_0_9"/>
<evidence type="ECO:0000313" key="4">
    <source>
        <dbReference type="Proteomes" id="UP000030647"/>
    </source>
</evidence>
<protein>
    <recommendedName>
        <fullName evidence="5">Zinc-ribbon domain-containing protein</fullName>
    </recommendedName>
</protein>
<evidence type="ECO:0000256" key="2">
    <source>
        <dbReference type="SAM" id="Phobius"/>
    </source>
</evidence>
<keyword evidence="2" id="KW-0472">Membrane</keyword>
<dbReference type="STRING" id="1231336.L248_1772"/>
<evidence type="ECO:0008006" key="5">
    <source>
        <dbReference type="Google" id="ProtNLM"/>
    </source>
</evidence>